<dbReference type="EMBL" id="JAAOIW010000012">
    <property type="protein sequence ID" value="NHN33394.1"/>
    <property type="molecule type" value="Genomic_DNA"/>
</dbReference>
<name>A0ABX0JDQ7_9BACL</name>
<evidence type="ECO:0000313" key="4">
    <source>
        <dbReference type="Proteomes" id="UP001165962"/>
    </source>
</evidence>
<comment type="similarity">
    <text evidence="1">Belongs to the pseudomonas-type ThrB family.</text>
</comment>
<protein>
    <submittedName>
        <fullName evidence="3">Phosphotransferase</fullName>
    </submittedName>
</protein>
<dbReference type="InterPro" id="IPR002575">
    <property type="entry name" value="Aminoglycoside_PTrfase"/>
</dbReference>
<evidence type="ECO:0000256" key="1">
    <source>
        <dbReference type="ARBA" id="ARBA00038240"/>
    </source>
</evidence>
<feature type="domain" description="Aminoglycoside phosphotransferase" evidence="2">
    <location>
        <begin position="25"/>
        <end position="265"/>
    </location>
</feature>
<evidence type="ECO:0000259" key="2">
    <source>
        <dbReference type="Pfam" id="PF01636"/>
    </source>
</evidence>
<gene>
    <name evidence="3" type="ORF">G9U52_26635</name>
</gene>
<dbReference type="SUPFAM" id="SSF56112">
    <property type="entry name" value="Protein kinase-like (PK-like)"/>
    <property type="match status" value="1"/>
</dbReference>
<dbReference type="InterPro" id="IPR050249">
    <property type="entry name" value="Pseudomonas-type_ThrB"/>
</dbReference>
<dbReference type="RefSeq" id="WP_166153709.1">
    <property type="nucleotide sequence ID" value="NZ_JAAOIW010000012.1"/>
</dbReference>
<organism evidence="3 4">
    <name type="scientific">Paenibacillus agricola</name>
    <dbReference type="NCBI Taxonomy" id="2716264"/>
    <lineage>
        <taxon>Bacteria</taxon>
        <taxon>Bacillati</taxon>
        <taxon>Bacillota</taxon>
        <taxon>Bacilli</taxon>
        <taxon>Bacillales</taxon>
        <taxon>Paenibacillaceae</taxon>
        <taxon>Paenibacillus</taxon>
    </lineage>
</organism>
<evidence type="ECO:0000313" key="3">
    <source>
        <dbReference type="EMBL" id="NHN33394.1"/>
    </source>
</evidence>
<keyword evidence="4" id="KW-1185">Reference proteome</keyword>
<accession>A0ABX0JDQ7</accession>
<proteinExistence type="inferred from homology"/>
<sequence>MHTKARDEIFESIKAMFNINIVAYAQIELGYLNVKWKLETDQGKLFVKKYSKTRYPEKLMKGLEISLSHQAHLHANGIPSPKLFSYAGNYVLSTPSGARFVLMSFCAGNMIKPGSANEHQMHSLGNITGSMHELLNANPASGLQMHWHIWTKESLQASWTSRWSEAHSLQSEATMAALDIQKKIIQETDISIFSQCEPGWCHWDLFVDNILFAPESVAAILDFDRVHYVYPEFDISRAILSCALDGNELRIELVSAFVAGYRAHRSLSVEKLIRSIQLTWWKEAGWLEVDKAQDYAPLRRFRQENIWVGSNWGRLSEIFSGI</sequence>
<dbReference type="PANTHER" id="PTHR21064">
    <property type="entry name" value="AMINOGLYCOSIDE PHOSPHOTRANSFERASE DOMAIN-CONTAINING PROTEIN-RELATED"/>
    <property type="match status" value="1"/>
</dbReference>
<dbReference type="Gene3D" id="3.90.1200.10">
    <property type="match status" value="1"/>
</dbReference>
<dbReference type="Gene3D" id="3.30.200.20">
    <property type="entry name" value="Phosphorylase Kinase, domain 1"/>
    <property type="match status" value="1"/>
</dbReference>
<comment type="caution">
    <text evidence="3">The sequence shown here is derived from an EMBL/GenBank/DDBJ whole genome shotgun (WGS) entry which is preliminary data.</text>
</comment>
<dbReference type="PANTHER" id="PTHR21064:SF6">
    <property type="entry name" value="AMINOGLYCOSIDE PHOSPHOTRANSFERASE DOMAIN-CONTAINING PROTEIN"/>
    <property type="match status" value="1"/>
</dbReference>
<reference evidence="3" key="1">
    <citation type="submission" date="2020-03" db="EMBL/GenBank/DDBJ databases">
        <title>Draft sequencing of Paenibacilllus sp. S3N08.</title>
        <authorList>
            <person name="Kim D.-U."/>
        </authorList>
    </citation>
    <scope>NUCLEOTIDE SEQUENCE</scope>
    <source>
        <strain evidence="3">S3N08</strain>
    </source>
</reference>
<dbReference type="Proteomes" id="UP001165962">
    <property type="component" value="Unassembled WGS sequence"/>
</dbReference>
<dbReference type="Pfam" id="PF01636">
    <property type="entry name" value="APH"/>
    <property type="match status" value="1"/>
</dbReference>
<dbReference type="InterPro" id="IPR011009">
    <property type="entry name" value="Kinase-like_dom_sf"/>
</dbReference>